<dbReference type="Proteomes" id="UP001169458">
    <property type="component" value="Unassembled WGS sequence"/>
</dbReference>
<accession>A0ABT7VES4</accession>
<proteinExistence type="predicted"/>
<reference evidence="2" key="2">
    <citation type="submission" date="2023-07" db="EMBL/GenBank/DDBJ databases">
        <title>Identification and characterization of horizontal gene transfer across gut microbiota members of farm animals based on homology search.</title>
        <authorList>
            <person name="Schwarzerova J."/>
            <person name="Nykrynova M."/>
            <person name="Jureckova K."/>
            <person name="Cejkova D."/>
            <person name="Rychlik I."/>
        </authorList>
    </citation>
    <scope>NUCLEOTIDE SEQUENCE [LARGE SCALE GENOMIC DNA]</scope>
    <source>
        <strain evidence="2">109_WCHN</strain>
    </source>
</reference>
<dbReference type="EMBL" id="JAUDEN010000006">
    <property type="protein sequence ID" value="MDM8324660.1"/>
    <property type="molecule type" value="Genomic_DNA"/>
</dbReference>
<evidence type="ECO:0000313" key="1">
    <source>
        <dbReference type="EMBL" id="MDM8324660.1"/>
    </source>
</evidence>
<evidence type="ECO:0000313" key="2">
    <source>
        <dbReference type="Proteomes" id="UP001169458"/>
    </source>
</evidence>
<comment type="caution">
    <text evidence="1">The sequence shown here is derived from an EMBL/GenBank/DDBJ whole genome shotgun (WGS) entry which is preliminary data.</text>
</comment>
<organism evidence="1 2">
    <name type="scientific">Bacteroides gallinaceum</name>
    <dbReference type="NCBI Taxonomy" id="1462571"/>
    <lineage>
        <taxon>Bacteria</taxon>
        <taxon>Pseudomonadati</taxon>
        <taxon>Bacteroidota</taxon>
        <taxon>Bacteroidia</taxon>
        <taxon>Bacteroidales</taxon>
        <taxon>Bacteroidaceae</taxon>
        <taxon>Bacteroides</taxon>
    </lineage>
</organism>
<reference evidence="1 2" key="1">
    <citation type="submission" date="2023-06" db="EMBL/GenBank/DDBJ databases">
        <authorList>
            <person name="Zeman M."/>
            <person name="Kubasova T."/>
            <person name="Jahodarova E."/>
            <person name="Nykrynova M."/>
            <person name="Rychlik I."/>
        </authorList>
    </citation>
    <scope>NUCLEOTIDE SEQUENCE [LARGE SCALE GENOMIC DNA]</scope>
    <source>
        <strain evidence="1 2">109_WCHN</strain>
    </source>
</reference>
<gene>
    <name evidence="1" type="ORF">QUW60_05380</name>
</gene>
<sequence>MDEFILLHETYVDLGTGSHLFIRCKKPDGKICNYVLPVQDQHLVKVESGESYLRTIDISRYVSGGTIEKISAVANVCFDDAQGKLKIVRMEKEIP</sequence>
<dbReference type="RefSeq" id="WP_288187071.1">
    <property type="nucleotide sequence ID" value="NZ_JAUDCP010000003.1"/>
</dbReference>
<name>A0ABT7VES4_9BACE</name>
<protein>
    <submittedName>
        <fullName evidence="1">Uncharacterized protein</fullName>
    </submittedName>
</protein>
<keyword evidence="2" id="KW-1185">Reference proteome</keyword>